<dbReference type="Pfam" id="PF26035">
    <property type="entry name" value="DUF8010"/>
    <property type="match status" value="1"/>
</dbReference>
<dbReference type="AlphaFoldDB" id="A0A7X0FS58"/>
<feature type="domain" description="DUF8010" evidence="1">
    <location>
        <begin position="1"/>
        <end position="105"/>
    </location>
</feature>
<comment type="caution">
    <text evidence="3">The sequence shown here is derived from an EMBL/GenBank/DDBJ whole genome shotgun (WGS) entry which is preliminary data.</text>
</comment>
<sequence>MSQRLLFSDSAAAADALTYSSRTAPLGDGAVRLRATGGVMAMTSAPLAPRGLLDPTPTVLGMRVLAVDPELECDLVVEASTLVRADDDPAAVVLPDSSVSAGWAGVAPPRAGWQQVGAFDAALLAERAQHGVTAVAGAMPENPGEDVVRQVRASIWGAPDAALDELPLGAAFAAYALGFLSGDESARVLTAASWTRITLERGHVLVRRPAASGLTAVRATGRSSA</sequence>
<name>A0A7X0FS58_9MICO</name>
<feature type="domain" description="DUF8185" evidence="2">
    <location>
        <begin position="108"/>
        <end position="210"/>
    </location>
</feature>
<dbReference type="EMBL" id="JACHML010000001">
    <property type="protein sequence ID" value="MBB6392077.1"/>
    <property type="molecule type" value="Genomic_DNA"/>
</dbReference>
<accession>A0A7X0FS58</accession>
<evidence type="ECO:0000313" key="3">
    <source>
        <dbReference type="EMBL" id="MBB6392077.1"/>
    </source>
</evidence>
<dbReference type="Pfam" id="PF26572">
    <property type="entry name" value="DUF8185"/>
    <property type="match status" value="1"/>
</dbReference>
<dbReference type="Proteomes" id="UP000537775">
    <property type="component" value="Unassembled WGS sequence"/>
</dbReference>
<organism evidence="3 4">
    <name type="scientific">Microbacterium thalassium</name>
    <dbReference type="NCBI Taxonomy" id="362649"/>
    <lineage>
        <taxon>Bacteria</taxon>
        <taxon>Bacillati</taxon>
        <taxon>Actinomycetota</taxon>
        <taxon>Actinomycetes</taxon>
        <taxon>Micrococcales</taxon>
        <taxon>Microbacteriaceae</taxon>
        <taxon>Microbacterium</taxon>
    </lineage>
</organism>
<evidence type="ECO:0000259" key="2">
    <source>
        <dbReference type="Pfam" id="PF26572"/>
    </source>
</evidence>
<gene>
    <name evidence="3" type="ORF">HD594_002390</name>
</gene>
<evidence type="ECO:0000313" key="4">
    <source>
        <dbReference type="Proteomes" id="UP000537775"/>
    </source>
</evidence>
<protein>
    <submittedName>
        <fullName evidence="3">Uncharacterized protein</fullName>
    </submittedName>
</protein>
<keyword evidence="4" id="KW-1185">Reference proteome</keyword>
<proteinExistence type="predicted"/>
<dbReference type="InterPro" id="IPR058498">
    <property type="entry name" value="DUF8185"/>
</dbReference>
<evidence type="ECO:0000259" key="1">
    <source>
        <dbReference type="Pfam" id="PF26035"/>
    </source>
</evidence>
<dbReference type="RefSeq" id="WP_184751178.1">
    <property type="nucleotide sequence ID" value="NZ_BAAAJR010000009.1"/>
</dbReference>
<dbReference type="InterPro" id="IPR058323">
    <property type="entry name" value="DUF8010"/>
</dbReference>
<reference evidence="3 4" key="1">
    <citation type="submission" date="2020-08" db="EMBL/GenBank/DDBJ databases">
        <title>Sequencing the genomes of 1000 actinobacteria strains.</title>
        <authorList>
            <person name="Klenk H.-P."/>
        </authorList>
    </citation>
    <scope>NUCLEOTIDE SEQUENCE [LARGE SCALE GENOMIC DNA]</scope>
    <source>
        <strain evidence="3 4">DSM 12511</strain>
    </source>
</reference>